<dbReference type="RefSeq" id="WP_186836731.1">
    <property type="nucleotide sequence ID" value="NZ_JACOPD010000004.1"/>
</dbReference>
<dbReference type="InterPro" id="IPR025324">
    <property type="entry name" value="DUF4230"/>
</dbReference>
<gene>
    <name evidence="2" type="ORF">H8S01_07330</name>
</gene>
<proteinExistence type="predicted"/>
<keyword evidence="1" id="KW-1133">Transmembrane helix</keyword>
<name>A0ABR7G011_9FIRM</name>
<reference evidence="2 3" key="1">
    <citation type="submission" date="2020-08" db="EMBL/GenBank/DDBJ databases">
        <title>Genome public.</title>
        <authorList>
            <person name="Liu C."/>
            <person name="Sun Q."/>
        </authorList>
    </citation>
    <scope>NUCLEOTIDE SEQUENCE [LARGE SCALE GENOMIC DNA]</scope>
    <source>
        <strain evidence="2 3">NSJ-43</strain>
    </source>
</reference>
<evidence type="ECO:0000313" key="2">
    <source>
        <dbReference type="EMBL" id="MBC5680769.1"/>
    </source>
</evidence>
<accession>A0ABR7G011</accession>
<dbReference type="EMBL" id="JACOPD010000004">
    <property type="protein sequence ID" value="MBC5680769.1"/>
    <property type="molecule type" value="Genomic_DNA"/>
</dbReference>
<keyword evidence="1" id="KW-0472">Membrane</keyword>
<evidence type="ECO:0000313" key="3">
    <source>
        <dbReference type="Proteomes" id="UP000628463"/>
    </source>
</evidence>
<dbReference type="Pfam" id="PF14014">
    <property type="entry name" value="DUF4230"/>
    <property type="match status" value="1"/>
</dbReference>
<evidence type="ECO:0000256" key="1">
    <source>
        <dbReference type="SAM" id="Phobius"/>
    </source>
</evidence>
<organism evidence="2 3">
    <name type="scientific">Lachnospira hominis</name>
    <name type="common">ex Liu et al. 2021</name>
    <dbReference type="NCBI Taxonomy" id="2763051"/>
    <lineage>
        <taxon>Bacteria</taxon>
        <taxon>Bacillati</taxon>
        <taxon>Bacillota</taxon>
        <taxon>Clostridia</taxon>
        <taxon>Lachnospirales</taxon>
        <taxon>Lachnospiraceae</taxon>
        <taxon>Lachnospira</taxon>
    </lineage>
</organism>
<comment type="caution">
    <text evidence="2">The sequence shown here is derived from an EMBL/GenBank/DDBJ whole genome shotgun (WGS) entry which is preliminary data.</text>
</comment>
<protein>
    <submittedName>
        <fullName evidence="2">DUF4230 domain-containing protein</fullName>
    </submittedName>
</protein>
<keyword evidence="3" id="KW-1185">Reference proteome</keyword>
<sequence length="183" mass="20211">MKLSKKLLKSIIAAVAIIVVVIVAFIFFGPSVKRTIITTSTLREVVSISELSTGEFCYNGVVSIPEKDNPEKNDYSVKYDSTVKAGIEAKDIDFKIDRKNKSVTPIIPEIKINDIIINDGSISTIPENATAKLKDTLSYCKEDALKEANQNEKLIETAKSNLQDSITALLTPLLKEAGYKIMW</sequence>
<keyword evidence="1" id="KW-0812">Transmembrane</keyword>
<feature type="transmembrane region" description="Helical" evidence="1">
    <location>
        <begin position="7"/>
        <end position="28"/>
    </location>
</feature>
<dbReference type="Proteomes" id="UP000628463">
    <property type="component" value="Unassembled WGS sequence"/>
</dbReference>